<keyword evidence="10" id="KW-0449">Lipoprotein</keyword>
<evidence type="ECO:0000256" key="6">
    <source>
        <dbReference type="ARBA" id="ARBA00038076"/>
    </source>
</evidence>
<gene>
    <name evidence="10" type="ORF">ANME2D_01237</name>
</gene>
<feature type="transmembrane region" description="Helical" evidence="7">
    <location>
        <begin position="268"/>
        <end position="295"/>
    </location>
</feature>
<dbReference type="GO" id="GO:0005886">
    <property type="term" value="C:plasma membrane"/>
    <property type="evidence" value="ECO:0007669"/>
    <property type="project" value="UniProtKB-SubCell"/>
</dbReference>
<feature type="transmembrane region" description="Helical" evidence="7">
    <location>
        <begin position="365"/>
        <end position="388"/>
    </location>
</feature>
<evidence type="ECO:0000313" key="11">
    <source>
        <dbReference type="Proteomes" id="UP000027153"/>
    </source>
</evidence>
<dbReference type="Proteomes" id="UP000027153">
    <property type="component" value="Unassembled WGS sequence"/>
</dbReference>
<protein>
    <submittedName>
        <fullName evidence="10">ABC-type transport system, involved in lipoprotein release, permease component</fullName>
    </submittedName>
</protein>
<comment type="similarity">
    <text evidence="6">Belongs to the ABC-4 integral membrane protein family.</text>
</comment>
<evidence type="ECO:0000256" key="2">
    <source>
        <dbReference type="ARBA" id="ARBA00022475"/>
    </source>
</evidence>
<keyword evidence="2" id="KW-1003">Cell membrane</keyword>
<dbReference type="InterPro" id="IPR025857">
    <property type="entry name" value="MacB_PCD"/>
</dbReference>
<feature type="domain" description="ABC3 transporter permease C-terminal" evidence="8">
    <location>
        <begin position="273"/>
        <end position="390"/>
    </location>
</feature>
<evidence type="ECO:0000256" key="7">
    <source>
        <dbReference type="SAM" id="Phobius"/>
    </source>
</evidence>
<dbReference type="RefSeq" id="WP_048089818.1">
    <property type="nucleotide sequence ID" value="NZ_JMIY01000002.1"/>
</dbReference>
<dbReference type="InterPro" id="IPR003838">
    <property type="entry name" value="ABC3_permease_C"/>
</dbReference>
<dbReference type="EMBL" id="JMIY01000002">
    <property type="protein sequence ID" value="KCZ72802.1"/>
    <property type="molecule type" value="Genomic_DNA"/>
</dbReference>
<evidence type="ECO:0000259" key="9">
    <source>
        <dbReference type="Pfam" id="PF12704"/>
    </source>
</evidence>
<feature type="transmembrane region" description="Helical" evidence="7">
    <location>
        <begin position="315"/>
        <end position="339"/>
    </location>
</feature>
<dbReference type="PANTHER" id="PTHR30572">
    <property type="entry name" value="MEMBRANE COMPONENT OF TRANSPORTER-RELATED"/>
    <property type="match status" value="1"/>
</dbReference>
<feature type="domain" description="MacB-like periplasmic core" evidence="9">
    <location>
        <begin position="14"/>
        <end position="244"/>
    </location>
</feature>
<proteinExistence type="inferred from homology"/>
<dbReference type="Pfam" id="PF02687">
    <property type="entry name" value="FtsX"/>
    <property type="match status" value="1"/>
</dbReference>
<sequence>MIALRGLAHNKFRTILSAAGIAIAVISIMLLGSTGSGLIRIGEKTLERSSMDMWLTGKTFDLKSQFAGGSEGKITDAHKLESRLLKNSNIDFAMPVLTEIVYAYKEGAEPKAVFGTGLEGTGGSFVSILQGEGLIGDSHYNSGLYNGPWKREILIDGRAAKLLDVTIGDTLHIGKTLTEARKQEFKVIGLTNSLSSFTTGPMIVLYLSELQEITGNHYYDSVNLVMLRLKDPSRAEETQKQLETQYPEYAVSTNLNLIKKIIRQNSPVLAGAFFIVVLAVLMGVLLAVNTVLLSLNERKNEAGILKVMGLSKWSIIRYLCFDGFLVCIAGGITGVLLSLPLSRVLNILIYRAVGFEDLVLIDNSFIYIGTAAAVITGLVTSLLAAMWINRINAAELLRSV</sequence>
<comment type="subcellular location">
    <subcellularLocation>
        <location evidence="1">Cell membrane</location>
        <topology evidence="1">Multi-pass membrane protein</topology>
    </subcellularLocation>
</comment>
<dbReference type="AlphaFoldDB" id="A0A062V661"/>
<name>A0A062V661_9EURY</name>
<keyword evidence="3 7" id="KW-0812">Transmembrane</keyword>
<accession>A0A062V661</accession>
<evidence type="ECO:0000256" key="4">
    <source>
        <dbReference type="ARBA" id="ARBA00022989"/>
    </source>
</evidence>
<feature type="transmembrane region" description="Helical" evidence="7">
    <location>
        <begin position="12"/>
        <end position="31"/>
    </location>
</feature>
<comment type="caution">
    <text evidence="10">The sequence shown here is derived from an EMBL/GenBank/DDBJ whole genome shotgun (WGS) entry which is preliminary data.</text>
</comment>
<keyword evidence="11" id="KW-1185">Reference proteome</keyword>
<evidence type="ECO:0000256" key="1">
    <source>
        <dbReference type="ARBA" id="ARBA00004651"/>
    </source>
</evidence>
<dbReference type="OrthoDB" id="163559at2157"/>
<evidence type="ECO:0000256" key="3">
    <source>
        <dbReference type="ARBA" id="ARBA00022692"/>
    </source>
</evidence>
<evidence type="ECO:0000256" key="5">
    <source>
        <dbReference type="ARBA" id="ARBA00023136"/>
    </source>
</evidence>
<evidence type="ECO:0000259" key="8">
    <source>
        <dbReference type="Pfam" id="PF02687"/>
    </source>
</evidence>
<dbReference type="PANTHER" id="PTHR30572:SF4">
    <property type="entry name" value="ABC TRANSPORTER PERMEASE YTRF"/>
    <property type="match status" value="1"/>
</dbReference>
<reference evidence="10 11" key="1">
    <citation type="journal article" date="2013" name="Nature">
        <title>Anaerobic oxidation of methane coupled to nitrate reduction in a novel archaeal lineage.</title>
        <authorList>
            <person name="Haroon M.F."/>
            <person name="Hu S."/>
            <person name="Shi Y."/>
            <person name="Imelfort M."/>
            <person name="Keller J."/>
            <person name="Hugenholtz P."/>
            <person name="Yuan Z."/>
            <person name="Tyson G.W."/>
        </authorList>
    </citation>
    <scope>NUCLEOTIDE SEQUENCE [LARGE SCALE GENOMIC DNA]</scope>
    <source>
        <strain evidence="10 11">ANME-2d</strain>
    </source>
</reference>
<evidence type="ECO:0000313" key="10">
    <source>
        <dbReference type="EMBL" id="KCZ72802.1"/>
    </source>
</evidence>
<dbReference type="GO" id="GO:0022857">
    <property type="term" value="F:transmembrane transporter activity"/>
    <property type="evidence" value="ECO:0007669"/>
    <property type="project" value="TreeGrafter"/>
</dbReference>
<dbReference type="InterPro" id="IPR050250">
    <property type="entry name" value="Macrolide_Exporter_MacB"/>
</dbReference>
<dbReference type="Pfam" id="PF12704">
    <property type="entry name" value="MacB_PCD"/>
    <property type="match status" value="1"/>
</dbReference>
<organism evidence="10 11">
    <name type="scientific">Candidatus Methanoperedens nitratireducens</name>
    <dbReference type="NCBI Taxonomy" id="1392998"/>
    <lineage>
        <taxon>Archaea</taxon>
        <taxon>Methanobacteriati</taxon>
        <taxon>Methanobacteriota</taxon>
        <taxon>Stenosarchaea group</taxon>
        <taxon>Methanomicrobia</taxon>
        <taxon>Methanosarcinales</taxon>
        <taxon>ANME-2 cluster</taxon>
        <taxon>Candidatus Methanoperedentaceae</taxon>
        <taxon>Candidatus Methanoperedens</taxon>
    </lineage>
</organism>
<keyword evidence="4 7" id="KW-1133">Transmembrane helix</keyword>
<keyword evidence="5 7" id="KW-0472">Membrane</keyword>